<evidence type="ECO:0000256" key="5">
    <source>
        <dbReference type="ARBA" id="ARBA00022989"/>
    </source>
</evidence>
<feature type="transmembrane region" description="Helical" evidence="7">
    <location>
        <begin position="151"/>
        <end position="169"/>
    </location>
</feature>
<accession>A0A1C3ZZD2</accession>
<evidence type="ECO:0000256" key="7">
    <source>
        <dbReference type="SAM" id="Phobius"/>
    </source>
</evidence>
<evidence type="ECO:0000259" key="8">
    <source>
        <dbReference type="Pfam" id="PF00482"/>
    </source>
</evidence>
<organism evidence="9 10">
    <name type="scientific">Weissella bombi</name>
    <dbReference type="NCBI Taxonomy" id="1505725"/>
    <lineage>
        <taxon>Bacteria</taxon>
        <taxon>Bacillati</taxon>
        <taxon>Bacillota</taxon>
        <taxon>Bacilli</taxon>
        <taxon>Lactobacillales</taxon>
        <taxon>Lactobacillaceae</taxon>
        <taxon>Weissella</taxon>
    </lineage>
</organism>
<sequence length="331" mass="38404">MKKKVMWSRKHQADFFENLSYLLSVGYDLENALKMVQLLLKLPNQQMMSILAALESGATFSKVMTPYVREELIQQLDFATVHGRLVNLLEALGKRERERLFQYRKLRQVLLYPVVLLILLGFMLVGFLVFLLPELRQLGVNLQLLDAKISWYYLLVFVLIVIVGGCYYLKKQSWYKRLKLLMKVPLIGKIVKLSIEYYICLQLGLLLTSGVELSTIVQRARQSTQDKLTAYIGNKAWKALNNGRTIDQFIMDLELLPKECTLLFTRGQPQHKVGEEFQILAQRKFQVLDELIQKYMTFIQPICFAVIGVVVIGMYYLTLVPMYQNMGDIIQ</sequence>
<evidence type="ECO:0000313" key="9">
    <source>
        <dbReference type="EMBL" id="SCB87560.1"/>
    </source>
</evidence>
<comment type="subcellular location">
    <subcellularLocation>
        <location evidence="1">Cell membrane</location>
        <topology evidence="1">Multi-pass membrane protein</topology>
    </subcellularLocation>
</comment>
<dbReference type="RefSeq" id="WP_092461895.1">
    <property type="nucleotide sequence ID" value="NZ_BJEE01000004.1"/>
</dbReference>
<evidence type="ECO:0000256" key="1">
    <source>
        <dbReference type="ARBA" id="ARBA00004651"/>
    </source>
</evidence>
<dbReference type="Pfam" id="PF00482">
    <property type="entry name" value="T2SSF"/>
    <property type="match status" value="2"/>
</dbReference>
<dbReference type="PANTHER" id="PTHR30012:SF0">
    <property type="entry name" value="TYPE II SECRETION SYSTEM PROTEIN F-RELATED"/>
    <property type="match status" value="1"/>
</dbReference>
<evidence type="ECO:0000256" key="2">
    <source>
        <dbReference type="ARBA" id="ARBA00005745"/>
    </source>
</evidence>
<dbReference type="InterPro" id="IPR003004">
    <property type="entry name" value="GspF/PilC"/>
</dbReference>
<feature type="domain" description="Type II secretion system protein GspF" evidence="8">
    <location>
        <begin position="15"/>
        <end position="133"/>
    </location>
</feature>
<evidence type="ECO:0000256" key="4">
    <source>
        <dbReference type="ARBA" id="ARBA00022692"/>
    </source>
</evidence>
<dbReference type="STRING" id="1505725.GA0061074_10370"/>
<dbReference type="InterPro" id="IPR042094">
    <property type="entry name" value="T2SS_GspF_sf"/>
</dbReference>
<dbReference type="GO" id="GO:0005886">
    <property type="term" value="C:plasma membrane"/>
    <property type="evidence" value="ECO:0007669"/>
    <property type="project" value="UniProtKB-SubCell"/>
</dbReference>
<reference evidence="10" key="1">
    <citation type="submission" date="2016-08" db="EMBL/GenBank/DDBJ databases">
        <authorList>
            <person name="Varghese N."/>
            <person name="Submissions Spin"/>
        </authorList>
    </citation>
    <scope>NUCLEOTIDE SEQUENCE [LARGE SCALE GENOMIC DNA]</scope>
    <source>
        <strain evidence="10">R-53094</strain>
    </source>
</reference>
<dbReference type="EMBL" id="FMAO01000003">
    <property type="protein sequence ID" value="SCB87560.1"/>
    <property type="molecule type" value="Genomic_DNA"/>
</dbReference>
<keyword evidence="4 7" id="KW-0812">Transmembrane</keyword>
<dbReference type="PANTHER" id="PTHR30012">
    <property type="entry name" value="GENERAL SECRETION PATHWAY PROTEIN"/>
    <property type="match status" value="1"/>
</dbReference>
<name>A0A1C3ZZD2_9LACO</name>
<comment type="similarity">
    <text evidence="2">Belongs to the GSP F family.</text>
</comment>
<evidence type="ECO:0000256" key="3">
    <source>
        <dbReference type="ARBA" id="ARBA00022475"/>
    </source>
</evidence>
<dbReference type="InterPro" id="IPR018076">
    <property type="entry name" value="T2SS_GspF_dom"/>
</dbReference>
<evidence type="ECO:0000256" key="6">
    <source>
        <dbReference type="ARBA" id="ARBA00023136"/>
    </source>
</evidence>
<feature type="transmembrane region" description="Helical" evidence="7">
    <location>
        <begin position="298"/>
        <end position="317"/>
    </location>
</feature>
<dbReference type="OrthoDB" id="2145980at2"/>
<dbReference type="Gene3D" id="1.20.81.30">
    <property type="entry name" value="Type II secretion system (T2SS), domain F"/>
    <property type="match status" value="2"/>
</dbReference>
<dbReference type="Proteomes" id="UP000199268">
    <property type="component" value="Unassembled WGS sequence"/>
</dbReference>
<protein>
    <submittedName>
        <fullName evidence="9">Competence protein ComGB</fullName>
    </submittedName>
</protein>
<keyword evidence="6 7" id="KW-0472">Membrane</keyword>
<proteinExistence type="inferred from homology"/>
<feature type="domain" description="Type II secretion system protein GspF" evidence="8">
    <location>
        <begin position="200"/>
        <end position="321"/>
    </location>
</feature>
<keyword evidence="10" id="KW-1185">Reference proteome</keyword>
<keyword evidence="3" id="KW-1003">Cell membrane</keyword>
<gene>
    <name evidence="9" type="ORF">GA0061074_10370</name>
</gene>
<evidence type="ECO:0000313" key="10">
    <source>
        <dbReference type="Proteomes" id="UP000199268"/>
    </source>
</evidence>
<keyword evidence="5 7" id="KW-1133">Transmembrane helix</keyword>
<feature type="transmembrane region" description="Helical" evidence="7">
    <location>
        <begin position="109"/>
        <end position="131"/>
    </location>
</feature>
<dbReference type="AlphaFoldDB" id="A0A1C3ZZD2"/>